<sequence length="269" mass="29919">MYTHNAESNICLINCNIKAHRDINMLVSPQGFSTVHISDKEFSQKSFTVTPVAFLIDVVAKTKIVASAMLDKVVEGIQKKFGFLVPVIAIVSESCGHKQVLFERGALDYVSYPLIPAELLHRLNCLKHILAFKQGSGLNSKDLGNKKARLANDAVEILRARLSENITLAELSAALSTNRNTLAEAFKTHMNTSIFNWLREQRMLKGAQLLAETSLSVVQIAERVGYTDGNNFSTAFKKQFNMSPLNYRKARQRSATALYGKNSINRLSL</sequence>
<dbReference type="InterPro" id="IPR020449">
    <property type="entry name" value="Tscrpt_reg_AraC-type_HTH"/>
</dbReference>
<dbReference type="PRINTS" id="PR00032">
    <property type="entry name" value="HTHARAC"/>
</dbReference>
<dbReference type="SMART" id="SM00342">
    <property type="entry name" value="HTH_ARAC"/>
    <property type="match status" value="1"/>
</dbReference>
<keyword evidence="3" id="KW-0804">Transcription</keyword>
<evidence type="ECO:0000256" key="1">
    <source>
        <dbReference type="ARBA" id="ARBA00023015"/>
    </source>
</evidence>
<dbReference type="AlphaFoldDB" id="A0A5S3X2N9"/>
<reference evidence="6" key="2">
    <citation type="submission" date="2019-06" db="EMBL/GenBank/DDBJ databases">
        <title>Co-occurence of chitin degradation, pigmentation and bioactivity in marine Pseudoalteromonas.</title>
        <authorList>
            <person name="Sonnenschein E.C."/>
            <person name="Bech P.K."/>
        </authorList>
    </citation>
    <scope>NUCLEOTIDE SEQUENCE [LARGE SCALE GENOMIC DNA]</scope>
    <source>
        <strain evidence="6">S2599</strain>
    </source>
</reference>
<accession>A0A5S3X2N9</accession>
<evidence type="ECO:0000313" key="5">
    <source>
        <dbReference type="EMBL" id="TMP38387.1"/>
    </source>
</evidence>
<evidence type="ECO:0000256" key="2">
    <source>
        <dbReference type="ARBA" id="ARBA00023125"/>
    </source>
</evidence>
<proteinExistence type="predicted"/>
<gene>
    <name evidence="5" type="ORF">CWB98_06545</name>
</gene>
<evidence type="ECO:0000313" key="6">
    <source>
        <dbReference type="Proteomes" id="UP000306719"/>
    </source>
</evidence>
<protein>
    <recommendedName>
        <fullName evidence="4">HTH araC/xylS-type domain-containing protein</fullName>
    </recommendedName>
</protein>
<feature type="domain" description="HTH araC/xylS-type" evidence="4">
    <location>
        <begin position="152"/>
        <end position="250"/>
    </location>
</feature>
<dbReference type="PANTHER" id="PTHR47893">
    <property type="entry name" value="REGULATORY PROTEIN PCHR"/>
    <property type="match status" value="1"/>
</dbReference>
<reference evidence="5 6" key="1">
    <citation type="submission" date="2018-01" db="EMBL/GenBank/DDBJ databases">
        <authorList>
            <person name="Paulsen S."/>
            <person name="Gram L.K."/>
        </authorList>
    </citation>
    <scope>NUCLEOTIDE SEQUENCE [LARGE SCALE GENOMIC DNA]</scope>
    <source>
        <strain evidence="5 6">S2599</strain>
    </source>
</reference>
<keyword evidence="2" id="KW-0238">DNA-binding</keyword>
<keyword evidence="1" id="KW-0805">Transcription regulation</keyword>
<dbReference type="Gene3D" id="1.10.10.60">
    <property type="entry name" value="Homeodomain-like"/>
    <property type="match status" value="1"/>
</dbReference>
<dbReference type="PROSITE" id="PS00041">
    <property type="entry name" value="HTH_ARAC_FAMILY_1"/>
    <property type="match status" value="1"/>
</dbReference>
<dbReference type="GO" id="GO:0003700">
    <property type="term" value="F:DNA-binding transcription factor activity"/>
    <property type="evidence" value="ECO:0007669"/>
    <property type="project" value="InterPro"/>
</dbReference>
<dbReference type="GO" id="GO:0043565">
    <property type="term" value="F:sequence-specific DNA binding"/>
    <property type="evidence" value="ECO:0007669"/>
    <property type="project" value="InterPro"/>
</dbReference>
<dbReference type="PANTHER" id="PTHR47893:SF1">
    <property type="entry name" value="REGULATORY PROTEIN PCHR"/>
    <property type="match status" value="1"/>
</dbReference>
<name>A0A5S3X2N9_9GAMM</name>
<dbReference type="InterPro" id="IPR018062">
    <property type="entry name" value="HTH_AraC-typ_CS"/>
</dbReference>
<dbReference type="Pfam" id="PF12833">
    <property type="entry name" value="HTH_18"/>
    <property type="match status" value="1"/>
</dbReference>
<dbReference type="EMBL" id="PNCJ01000009">
    <property type="protein sequence ID" value="TMP38387.1"/>
    <property type="molecule type" value="Genomic_DNA"/>
</dbReference>
<dbReference type="PROSITE" id="PS01124">
    <property type="entry name" value="HTH_ARAC_FAMILY_2"/>
    <property type="match status" value="1"/>
</dbReference>
<dbReference type="Proteomes" id="UP000306719">
    <property type="component" value="Unassembled WGS sequence"/>
</dbReference>
<dbReference type="InterPro" id="IPR018060">
    <property type="entry name" value="HTH_AraC"/>
</dbReference>
<dbReference type="InterPro" id="IPR053142">
    <property type="entry name" value="PchR_regulatory_protein"/>
</dbReference>
<dbReference type="SUPFAM" id="SSF46689">
    <property type="entry name" value="Homeodomain-like"/>
    <property type="match status" value="2"/>
</dbReference>
<evidence type="ECO:0000259" key="4">
    <source>
        <dbReference type="PROSITE" id="PS01124"/>
    </source>
</evidence>
<organism evidence="5 6">
    <name type="scientific">Pseudoalteromonas rubra</name>
    <dbReference type="NCBI Taxonomy" id="43658"/>
    <lineage>
        <taxon>Bacteria</taxon>
        <taxon>Pseudomonadati</taxon>
        <taxon>Pseudomonadota</taxon>
        <taxon>Gammaproteobacteria</taxon>
        <taxon>Alteromonadales</taxon>
        <taxon>Pseudoalteromonadaceae</taxon>
        <taxon>Pseudoalteromonas</taxon>
    </lineage>
</organism>
<comment type="caution">
    <text evidence="5">The sequence shown here is derived from an EMBL/GenBank/DDBJ whole genome shotgun (WGS) entry which is preliminary data.</text>
</comment>
<dbReference type="InterPro" id="IPR009057">
    <property type="entry name" value="Homeodomain-like_sf"/>
</dbReference>
<evidence type="ECO:0000256" key="3">
    <source>
        <dbReference type="ARBA" id="ARBA00023163"/>
    </source>
</evidence>